<dbReference type="EMBL" id="JAEQNC010000005">
    <property type="protein sequence ID" value="MBL0372513.1"/>
    <property type="molecule type" value="Genomic_DNA"/>
</dbReference>
<dbReference type="Gene3D" id="3.40.640.10">
    <property type="entry name" value="Type I PLP-dependent aspartate aminotransferase-like (Major domain)"/>
    <property type="match status" value="1"/>
</dbReference>
<reference evidence="3" key="1">
    <citation type="submission" date="2021-01" db="EMBL/GenBank/DDBJ databases">
        <title>Rhizobium sp. strain KVB221 16S ribosomal RNA gene Genome sequencing and assembly.</title>
        <authorList>
            <person name="Kang M."/>
        </authorList>
    </citation>
    <scope>NUCLEOTIDE SEQUENCE</scope>
    <source>
        <strain evidence="3">KVB221</strain>
    </source>
</reference>
<sequence>MTISPSPSQTFPVDLVRTRFPALSLPGNPVFFDNGAGAQVPQGVLDAVNHHMLHCMVQRGGRYAASRAVDQAIAEARESVALLVNAYEPAEVSFGMNATSFIRLVSLGIAKSMGHRTEIVVTDMDHDANISTWLALEAEGFKCVWWRMREDGNLHVDDLRPLLGPRTRLVACTVASHSIGSLVDVVAVAELAHAAGAEVFLDCVHYGPHGLIDVQAWNCDYLVCSGYKNFSPHMGFLWGRFELLKALPTFREDFIPDVPPHKIEVGTFTYENAVGMGAAVSYLESLGRGFAPSTGQSRRADLVAGMGAIRAYETTLSQEMLRVLKSHQATIYGVTDEDRIAERVPTFCFNLPGKTPASVAQAMADDGIMIRDGHMYAPRLMSRLGLAMDSGAIRATLVHYNTMAEIERFDMVLKSLAT</sequence>
<dbReference type="Proteomes" id="UP000633219">
    <property type="component" value="Unassembled WGS sequence"/>
</dbReference>
<dbReference type="InterPro" id="IPR011340">
    <property type="entry name" value="Cys_dSase-rel"/>
</dbReference>
<evidence type="ECO:0000313" key="3">
    <source>
        <dbReference type="EMBL" id="MBL0372513.1"/>
    </source>
</evidence>
<dbReference type="NCBIfam" id="TIGR01976">
    <property type="entry name" value="am_tr_V_VC1184"/>
    <property type="match status" value="1"/>
</dbReference>
<evidence type="ECO:0000259" key="2">
    <source>
        <dbReference type="Pfam" id="PF00266"/>
    </source>
</evidence>
<dbReference type="InterPro" id="IPR015421">
    <property type="entry name" value="PyrdxlP-dep_Trfase_major"/>
</dbReference>
<dbReference type="AlphaFoldDB" id="A0A936YN25"/>
<accession>A0A936YN25</accession>
<dbReference type="InterPro" id="IPR015424">
    <property type="entry name" value="PyrdxlP-dep_Trfase"/>
</dbReference>
<comment type="caution">
    <text evidence="3">The sequence shown here is derived from an EMBL/GenBank/DDBJ whole genome shotgun (WGS) entry which is preliminary data.</text>
</comment>
<dbReference type="InterPro" id="IPR015422">
    <property type="entry name" value="PyrdxlP-dep_Trfase_small"/>
</dbReference>
<name>A0A936YN25_9HYPH</name>
<protein>
    <submittedName>
        <fullName evidence="3">Cysteine desulfurase-like protein</fullName>
    </submittedName>
</protein>
<keyword evidence="1" id="KW-0663">Pyridoxal phosphate</keyword>
<evidence type="ECO:0000256" key="1">
    <source>
        <dbReference type="ARBA" id="ARBA00022898"/>
    </source>
</evidence>
<dbReference type="RefSeq" id="WP_201657381.1">
    <property type="nucleotide sequence ID" value="NZ_JAEQNC010000005.1"/>
</dbReference>
<keyword evidence="4" id="KW-1185">Reference proteome</keyword>
<proteinExistence type="predicted"/>
<organism evidence="3 4">
    <name type="scientific">Rhizobium setariae</name>
    <dbReference type="NCBI Taxonomy" id="2801340"/>
    <lineage>
        <taxon>Bacteria</taxon>
        <taxon>Pseudomonadati</taxon>
        <taxon>Pseudomonadota</taxon>
        <taxon>Alphaproteobacteria</taxon>
        <taxon>Hyphomicrobiales</taxon>
        <taxon>Rhizobiaceae</taxon>
        <taxon>Rhizobium/Agrobacterium group</taxon>
        <taxon>Rhizobium</taxon>
    </lineage>
</organism>
<gene>
    <name evidence="3" type="ORF">JJB09_10790</name>
</gene>
<dbReference type="Gene3D" id="3.90.1150.10">
    <property type="entry name" value="Aspartate Aminotransferase, domain 1"/>
    <property type="match status" value="1"/>
</dbReference>
<dbReference type="InterPro" id="IPR000192">
    <property type="entry name" value="Aminotrans_V_dom"/>
</dbReference>
<feature type="domain" description="Aminotransferase class V" evidence="2">
    <location>
        <begin position="30"/>
        <end position="409"/>
    </location>
</feature>
<dbReference type="SUPFAM" id="SSF53383">
    <property type="entry name" value="PLP-dependent transferases"/>
    <property type="match status" value="1"/>
</dbReference>
<evidence type="ECO:0000313" key="4">
    <source>
        <dbReference type="Proteomes" id="UP000633219"/>
    </source>
</evidence>
<dbReference type="Pfam" id="PF00266">
    <property type="entry name" value="Aminotran_5"/>
    <property type="match status" value="1"/>
</dbReference>
<dbReference type="PANTHER" id="PTHR43586:SF21">
    <property type="entry name" value="PYRIDOXAL PHOSPHATE (PLP)-DEPENDENT ASPARTATE AMINOTRANSFERASE SUPERFAMILY"/>
    <property type="match status" value="1"/>
</dbReference>
<dbReference type="PANTHER" id="PTHR43586">
    <property type="entry name" value="CYSTEINE DESULFURASE"/>
    <property type="match status" value="1"/>
</dbReference>